<name>A0ABQ3QSI0_9ACTN</name>
<dbReference type="Proteomes" id="UP001050808">
    <property type="component" value="Unassembled WGS sequence"/>
</dbReference>
<evidence type="ECO:0000313" key="2">
    <source>
        <dbReference type="Proteomes" id="UP001050808"/>
    </source>
</evidence>
<evidence type="ECO:0000313" key="1">
    <source>
        <dbReference type="EMBL" id="GHI40189.1"/>
    </source>
</evidence>
<comment type="caution">
    <text evidence="1">The sequence shown here is derived from an EMBL/GenBank/DDBJ whole genome shotgun (WGS) entry which is preliminary data.</text>
</comment>
<dbReference type="EMBL" id="BNDY01000017">
    <property type="protein sequence ID" value="GHI40189.1"/>
    <property type="molecule type" value="Genomic_DNA"/>
</dbReference>
<protein>
    <submittedName>
        <fullName evidence="1">Uncharacterized protein</fullName>
    </submittedName>
</protein>
<reference evidence="1" key="1">
    <citation type="submission" date="2024-05" db="EMBL/GenBank/DDBJ databases">
        <title>Whole genome shotgun sequence of Streptomyces violascens NBRC 12920.</title>
        <authorList>
            <person name="Komaki H."/>
            <person name="Tamura T."/>
        </authorList>
    </citation>
    <scope>NUCLEOTIDE SEQUENCE</scope>
    <source>
        <strain evidence="1">NBRC 12920</strain>
    </source>
</reference>
<organism evidence="1 2">
    <name type="scientific">Streptomyces violascens</name>
    <dbReference type="NCBI Taxonomy" id="67381"/>
    <lineage>
        <taxon>Bacteria</taxon>
        <taxon>Bacillati</taxon>
        <taxon>Actinomycetota</taxon>
        <taxon>Actinomycetes</taxon>
        <taxon>Kitasatosporales</taxon>
        <taxon>Streptomycetaceae</taxon>
        <taxon>Streptomyces</taxon>
    </lineage>
</organism>
<keyword evidence="2" id="KW-1185">Reference proteome</keyword>
<accession>A0ABQ3QSI0</accession>
<sequence length="123" mass="13936">MACFTFASLRERGSAHVEPAGWVLYAAAWGTQRRAASGARRVEAPSAGHCDEGTIRTPYCHHREQPERYQQFNRDHPRIRAPGERAFAQLEVLATATTSPMFHPPHRQAVHAIHMLMTRSYSR</sequence>
<proteinExistence type="predicted"/>
<gene>
    <name evidence="1" type="ORF">Sviol_45970</name>
</gene>